<dbReference type="InterPro" id="IPR040322">
    <property type="entry name" value="TROVE2"/>
</dbReference>
<evidence type="ECO:0000256" key="5">
    <source>
        <dbReference type="ARBA" id="ARBA00022884"/>
    </source>
</evidence>
<dbReference type="Pfam" id="PF05731">
    <property type="entry name" value="TROVE"/>
    <property type="match status" value="1"/>
</dbReference>
<sequence length="530" mass="58133">MSKFNRKAAVGRAPDTVTFEGGAAYTRDAKSDLVLLAVVNMVGEDTFYEKAADRDNRFRDLVRTVAVEDGEWLAAFVRWLRGEANMRSAALVAAAEGVRARLEAGLHGVNRRLVDAVCLRADEPGEFLAYWTATYGRTLPKPVKRGVGDAARRLYNERSLLKYDAGTARDFRFADVLELTHPAPDAAKPWQGELFKYAIDRRHQRDTVPQGLRTVRARAELMALPVEERRAVVERPDAAQTLRAAGVTWEALAGWLQGPMDATAWGAVLPSMGTMALIRNLRNFDEAGVPDEVTDQVLARISDPAEVARSRQFPYRYLSAYRAAPSLRWGHALDKALTAATANIPALPGRTLVLVDTSASMTGTVSARSRVRHVDVAALFGVALAYRGCDVDLVGYANGWFLHDITTGGSVLREIDRFCERIGEVGHGTETARTLLDTFDKDAHERVVIISDMQAFQAWSSHGQISVSEAVPADVPVFGVNTTGYAAASIDATRHQRFEIGGFSDKLFTMISLVGDRGRTAAWPWETAAR</sequence>
<evidence type="ECO:0000256" key="3">
    <source>
        <dbReference type="ARBA" id="ARBA00022490"/>
    </source>
</evidence>
<evidence type="ECO:0000256" key="2">
    <source>
        <dbReference type="ARBA" id="ARBA00007814"/>
    </source>
</evidence>
<dbReference type="InterPro" id="IPR036465">
    <property type="entry name" value="vWFA_dom_sf"/>
</dbReference>
<comment type="caution">
    <text evidence="8">The sequence shown here is derived from an EMBL/GenBank/DDBJ whole genome shotgun (WGS) entry which is preliminary data.</text>
</comment>
<dbReference type="GO" id="GO:0005737">
    <property type="term" value="C:cytoplasm"/>
    <property type="evidence" value="ECO:0007669"/>
    <property type="project" value="UniProtKB-SubCell"/>
</dbReference>
<dbReference type="RefSeq" id="WP_153454277.1">
    <property type="nucleotide sequence ID" value="NZ_WEGJ01000017.1"/>
</dbReference>
<dbReference type="Proteomes" id="UP000466345">
    <property type="component" value="Unassembled WGS sequence"/>
</dbReference>
<dbReference type="EMBL" id="WEGJ01000017">
    <property type="protein sequence ID" value="MQY14020.1"/>
    <property type="molecule type" value="Genomic_DNA"/>
</dbReference>
<name>A0A7K0CKJ5_9ACTN</name>
<dbReference type="OrthoDB" id="208855at2"/>
<protein>
    <recommendedName>
        <fullName evidence="7">TROVE domain-containing protein</fullName>
    </recommendedName>
</protein>
<dbReference type="InterPro" id="IPR037214">
    <property type="entry name" value="TROVE_dom_sf"/>
</dbReference>
<dbReference type="SUPFAM" id="SSF53300">
    <property type="entry name" value="vWA-like"/>
    <property type="match status" value="1"/>
</dbReference>
<feature type="domain" description="TROVE" evidence="7">
    <location>
        <begin position="16"/>
        <end position="349"/>
    </location>
</feature>
<evidence type="ECO:0000313" key="9">
    <source>
        <dbReference type="Proteomes" id="UP000466345"/>
    </source>
</evidence>
<keyword evidence="9" id="KW-1185">Reference proteome</keyword>
<evidence type="ECO:0000256" key="1">
    <source>
        <dbReference type="ARBA" id="ARBA00004496"/>
    </source>
</evidence>
<comment type="subcellular location">
    <subcellularLocation>
        <location evidence="1">Cytoplasm</location>
    </subcellularLocation>
</comment>
<comment type="similarity">
    <text evidence="2">Belongs to the Ro 60 kDa family.</text>
</comment>
<evidence type="ECO:0000313" key="8">
    <source>
        <dbReference type="EMBL" id="MQY14020.1"/>
    </source>
</evidence>
<proteinExistence type="inferred from homology"/>
<gene>
    <name evidence="8" type="ORF">SRB5_41810</name>
</gene>
<organism evidence="8 9">
    <name type="scientific">Streptomyces smaragdinus</name>
    <dbReference type="NCBI Taxonomy" id="2585196"/>
    <lineage>
        <taxon>Bacteria</taxon>
        <taxon>Bacillati</taxon>
        <taxon>Actinomycetota</taxon>
        <taxon>Actinomycetes</taxon>
        <taxon>Kitasatosporales</taxon>
        <taxon>Streptomycetaceae</taxon>
        <taxon>Streptomyces</taxon>
    </lineage>
</organism>
<dbReference type="InterPro" id="IPR008858">
    <property type="entry name" value="TROVE_dom"/>
</dbReference>
<accession>A0A7K0CKJ5</accession>
<dbReference type="PANTHER" id="PTHR14202">
    <property type="entry name" value="60 KDA RIBONUCLEOPROTEIN SSA/RO"/>
    <property type="match status" value="1"/>
</dbReference>
<dbReference type="Gene3D" id="3.40.50.410">
    <property type="entry name" value="von Willebrand factor, type A domain"/>
    <property type="match status" value="1"/>
</dbReference>
<keyword evidence="6" id="KW-0687">Ribonucleoprotein</keyword>
<dbReference type="GO" id="GO:1990904">
    <property type="term" value="C:ribonucleoprotein complex"/>
    <property type="evidence" value="ECO:0007669"/>
    <property type="project" value="UniProtKB-KW"/>
</dbReference>
<evidence type="ECO:0000256" key="4">
    <source>
        <dbReference type="ARBA" id="ARBA00022723"/>
    </source>
</evidence>
<keyword evidence="5" id="KW-0694">RNA-binding</keyword>
<dbReference type="GO" id="GO:0003723">
    <property type="term" value="F:RNA binding"/>
    <property type="evidence" value="ECO:0007669"/>
    <property type="project" value="UniProtKB-KW"/>
</dbReference>
<dbReference type="PROSITE" id="PS50988">
    <property type="entry name" value="TROVE"/>
    <property type="match status" value="1"/>
</dbReference>
<keyword evidence="4" id="KW-0479">Metal-binding</keyword>
<reference evidence="8 9" key="1">
    <citation type="submission" date="2019-10" db="EMBL/GenBank/DDBJ databases">
        <title>Streptomyces smaragdinus sp. nov. and Streptomyces fabii sp. nov., isolated from the gut of fungus growing-termite Macrotermes natalensis.</title>
        <authorList>
            <person name="Schwitalla J."/>
            <person name="Benndorf R."/>
            <person name="Martin K."/>
            <person name="De Beer W."/>
            <person name="Kaster A.-K."/>
            <person name="Vollmers J."/>
            <person name="Poulsen M."/>
            <person name="Beemelmanns C."/>
        </authorList>
    </citation>
    <scope>NUCLEOTIDE SEQUENCE [LARGE SCALE GENOMIC DNA]</scope>
    <source>
        <strain evidence="8 9">RB5</strain>
    </source>
</reference>
<dbReference type="PANTHER" id="PTHR14202:SF0">
    <property type="entry name" value="RNA-BINDING PROTEIN RO60"/>
    <property type="match status" value="1"/>
</dbReference>
<dbReference type="SUPFAM" id="SSF140864">
    <property type="entry name" value="TROVE domain-like"/>
    <property type="match status" value="1"/>
</dbReference>
<dbReference type="AlphaFoldDB" id="A0A7K0CKJ5"/>
<dbReference type="GO" id="GO:0046872">
    <property type="term" value="F:metal ion binding"/>
    <property type="evidence" value="ECO:0007669"/>
    <property type="project" value="UniProtKB-KW"/>
</dbReference>
<evidence type="ECO:0000259" key="7">
    <source>
        <dbReference type="PROSITE" id="PS50988"/>
    </source>
</evidence>
<keyword evidence="3" id="KW-0963">Cytoplasm</keyword>
<evidence type="ECO:0000256" key="6">
    <source>
        <dbReference type="ARBA" id="ARBA00023274"/>
    </source>
</evidence>